<feature type="non-terminal residue" evidence="2">
    <location>
        <position position="1"/>
    </location>
</feature>
<accession>A0A844LKB3</accession>
<comment type="caution">
    <text evidence="2">The sequence shown here is derived from an EMBL/GenBank/DDBJ whole genome shotgun (WGS) entry which is preliminary data.</text>
</comment>
<dbReference type="InterPro" id="IPR006656">
    <property type="entry name" value="Mopterin_OxRdtase"/>
</dbReference>
<name>A0A844LKB3_9BURK</name>
<sequence>GEDKWIRVSWEEALDLIASELKRIYSVVIIIL</sequence>
<dbReference type="AlphaFoldDB" id="A0A844LKB3"/>
<dbReference type="SUPFAM" id="SSF53706">
    <property type="entry name" value="Formate dehydrogenase/DMSO reductase, domains 1-3"/>
    <property type="match status" value="1"/>
</dbReference>
<dbReference type="EMBL" id="WNCL01000118">
    <property type="protein sequence ID" value="MTU44567.1"/>
    <property type="molecule type" value="Genomic_DNA"/>
</dbReference>
<gene>
    <name evidence="2" type="ORF">GMD42_13490</name>
</gene>
<dbReference type="RefSeq" id="WP_155177896.1">
    <property type="nucleotide sequence ID" value="NZ_WNCL01000118.1"/>
</dbReference>
<evidence type="ECO:0000313" key="2">
    <source>
        <dbReference type="EMBL" id="MTU44567.1"/>
    </source>
</evidence>
<dbReference type="Gene3D" id="3.40.50.740">
    <property type="match status" value="1"/>
</dbReference>
<dbReference type="Proteomes" id="UP000462362">
    <property type="component" value="Unassembled WGS sequence"/>
</dbReference>
<dbReference type="GO" id="GO:0016491">
    <property type="term" value="F:oxidoreductase activity"/>
    <property type="evidence" value="ECO:0007669"/>
    <property type="project" value="InterPro"/>
</dbReference>
<protein>
    <submittedName>
        <fullName evidence="2">Molybdopterin-dependent oxidoreductase</fullName>
    </submittedName>
</protein>
<proteinExistence type="predicted"/>
<organism evidence="2 3">
    <name type="scientific">Parasutterella excrementihominis</name>
    <dbReference type="NCBI Taxonomy" id="487175"/>
    <lineage>
        <taxon>Bacteria</taxon>
        <taxon>Pseudomonadati</taxon>
        <taxon>Pseudomonadota</taxon>
        <taxon>Betaproteobacteria</taxon>
        <taxon>Burkholderiales</taxon>
        <taxon>Sutterellaceae</taxon>
        <taxon>Parasutterella</taxon>
    </lineage>
</organism>
<reference evidence="2 3" key="1">
    <citation type="journal article" date="2019" name="Nat. Med.">
        <title>A library of human gut bacterial isolates paired with longitudinal multiomics data enables mechanistic microbiome research.</title>
        <authorList>
            <person name="Poyet M."/>
            <person name="Groussin M."/>
            <person name="Gibbons S.M."/>
            <person name="Avila-Pacheco J."/>
            <person name="Jiang X."/>
            <person name="Kearney S.M."/>
            <person name="Perrotta A.R."/>
            <person name="Berdy B."/>
            <person name="Zhao S."/>
            <person name="Lieberman T.D."/>
            <person name="Swanson P.K."/>
            <person name="Smith M."/>
            <person name="Roesemann S."/>
            <person name="Alexander J.E."/>
            <person name="Rich S.A."/>
            <person name="Livny J."/>
            <person name="Vlamakis H."/>
            <person name="Clish C."/>
            <person name="Bullock K."/>
            <person name="Deik A."/>
            <person name="Scott J."/>
            <person name="Pierce K.A."/>
            <person name="Xavier R.J."/>
            <person name="Alm E.J."/>
        </authorList>
    </citation>
    <scope>NUCLEOTIDE SEQUENCE [LARGE SCALE GENOMIC DNA]</scope>
    <source>
        <strain evidence="2 3">BIOML-A2</strain>
    </source>
</reference>
<dbReference type="Pfam" id="PF00384">
    <property type="entry name" value="Molybdopterin"/>
    <property type="match status" value="1"/>
</dbReference>
<feature type="domain" description="Molybdopterin oxidoreductase" evidence="1">
    <location>
        <begin position="1"/>
        <end position="24"/>
    </location>
</feature>
<evidence type="ECO:0000313" key="3">
    <source>
        <dbReference type="Proteomes" id="UP000462362"/>
    </source>
</evidence>
<evidence type="ECO:0000259" key="1">
    <source>
        <dbReference type="Pfam" id="PF00384"/>
    </source>
</evidence>